<reference evidence="2 3" key="1">
    <citation type="submission" date="2020-06" db="EMBL/GenBank/DDBJ databases">
        <title>NJ-3-1, isolated from saline soil.</title>
        <authorList>
            <person name="Cui H.L."/>
            <person name="Shi X."/>
        </authorList>
    </citation>
    <scope>NUCLEOTIDE SEQUENCE [LARGE SCALE GENOMIC DNA]</scope>
    <source>
        <strain evidence="2 3">NJ-3-1</strain>
    </source>
</reference>
<protein>
    <submittedName>
        <fullName evidence="2">Uncharacterized protein</fullName>
    </submittedName>
</protein>
<dbReference type="AlphaFoldDB" id="A0A7D5QEE5"/>
<name>A0A7D5QEE5_9EURY</name>
<organism evidence="2 3">
    <name type="scientific">Halorarum salinum</name>
    <dbReference type="NCBI Taxonomy" id="2743089"/>
    <lineage>
        <taxon>Archaea</taxon>
        <taxon>Methanobacteriati</taxon>
        <taxon>Methanobacteriota</taxon>
        <taxon>Stenosarchaea group</taxon>
        <taxon>Halobacteria</taxon>
        <taxon>Halobacteriales</taxon>
        <taxon>Haloferacaceae</taxon>
        <taxon>Halorarum</taxon>
    </lineage>
</organism>
<evidence type="ECO:0000313" key="2">
    <source>
        <dbReference type="EMBL" id="QLG64040.1"/>
    </source>
</evidence>
<dbReference type="KEGG" id="halu:HUG12_10800"/>
<keyword evidence="1" id="KW-1133">Transmembrane helix</keyword>
<feature type="transmembrane region" description="Helical" evidence="1">
    <location>
        <begin position="43"/>
        <end position="61"/>
    </location>
</feature>
<gene>
    <name evidence="2" type="ORF">HUG12_10800</name>
</gene>
<proteinExistence type="predicted"/>
<sequence length="87" mass="9026">MLGLQGVSVAVVALLLAFLLYAQKASTVGGMAVSAGARATHDLQVAAGVLLLALLVGIVNWDGSRTQELWQATQAVEWRALLDGVLP</sequence>
<keyword evidence="1" id="KW-0812">Transmembrane</keyword>
<keyword evidence="1" id="KW-0472">Membrane</keyword>
<evidence type="ECO:0000313" key="3">
    <source>
        <dbReference type="Proteomes" id="UP000509626"/>
    </source>
</evidence>
<dbReference type="EMBL" id="CP058579">
    <property type="protein sequence ID" value="QLG64040.1"/>
    <property type="molecule type" value="Genomic_DNA"/>
</dbReference>
<evidence type="ECO:0000256" key="1">
    <source>
        <dbReference type="SAM" id="Phobius"/>
    </source>
</evidence>
<keyword evidence="3" id="KW-1185">Reference proteome</keyword>
<dbReference type="Proteomes" id="UP000509626">
    <property type="component" value="Chromosome"/>
</dbReference>
<accession>A0A7D5QEE5</accession>